<dbReference type="InterPro" id="IPR035906">
    <property type="entry name" value="MetI-like_sf"/>
</dbReference>
<comment type="subcellular location">
    <subcellularLocation>
        <location evidence="1 8">Cell membrane</location>
        <topology evidence="1 8">Multi-pass membrane protein</topology>
    </subcellularLocation>
</comment>
<dbReference type="PANTHER" id="PTHR42929">
    <property type="entry name" value="INNER MEMBRANE ABC TRANSPORTER PERMEASE PROTEIN YDCU-RELATED-RELATED"/>
    <property type="match status" value="1"/>
</dbReference>
<feature type="transmembrane region" description="Helical" evidence="8">
    <location>
        <begin position="165"/>
        <end position="185"/>
    </location>
</feature>
<feature type="transmembrane region" description="Helical" evidence="8">
    <location>
        <begin position="83"/>
        <end position="105"/>
    </location>
</feature>
<name>A0A6P1BL32_9BRAD</name>
<dbReference type="SUPFAM" id="SSF161098">
    <property type="entry name" value="MetI-like"/>
    <property type="match status" value="1"/>
</dbReference>
<dbReference type="GO" id="GO:0005886">
    <property type="term" value="C:plasma membrane"/>
    <property type="evidence" value="ECO:0007669"/>
    <property type="project" value="UniProtKB-SubCell"/>
</dbReference>
<evidence type="ECO:0000256" key="4">
    <source>
        <dbReference type="ARBA" id="ARBA00022475"/>
    </source>
</evidence>
<dbReference type="Proteomes" id="UP000468531">
    <property type="component" value="Unassembled WGS sequence"/>
</dbReference>
<evidence type="ECO:0000256" key="3">
    <source>
        <dbReference type="ARBA" id="ARBA00022448"/>
    </source>
</evidence>
<comment type="similarity">
    <text evidence="2">Belongs to the binding-protein-dependent transport system permease family. CysTW subfamily.</text>
</comment>
<evidence type="ECO:0000256" key="6">
    <source>
        <dbReference type="ARBA" id="ARBA00022989"/>
    </source>
</evidence>
<keyword evidence="4" id="KW-1003">Cell membrane</keyword>
<dbReference type="AlphaFoldDB" id="A0A6P1BL32"/>
<evidence type="ECO:0000256" key="8">
    <source>
        <dbReference type="RuleBase" id="RU363032"/>
    </source>
</evidence>
<evidence type="ECO:0000313" key="11">
    <source>
        <dbReference type="Proteomes" id="UP000468531"/>
    </source>
</evidence>
<keyword evidence="11" id="KW-1185">Reference proteome</keyword>
<organism evidence="10 11">
    <name type="scientific">Bradyrhizobium uaiense</name>
    <dbReference type="NCBI Taxonomy" id="2594946"/>
    <lineage>
        <taxon>Bacteria</taxon>
        <taxon>Pseudomonadati</taxon>
        <taxon>Pseudomonadota</taxon>
        <taxon>Alphaproteobacteria</taxon>
        <taxon>Hyphomicrobiales</taxon>
        <taxon>Nitrobacteraceae</taxon>
        <taxon>Bradyrhizobium</taxon>
    </lineage>
</organism>
<dbReference type="RefSeq" id="WP_163156564.1">
    <property type="nucleotide sequence ID" value="NZ_VKHP01000088.1"/>
</dbReference>
<feature type="transmembrane region" description="Helical" evidence="8">
    <location>
        <begin position="133"/>
        <end position="153"/>
    </location>
</feature>
<evidence type="ECO:0000259" key="9">
    <source>
        <dbReference type="PROSITE" id="PS50928"/>
    </source>
</evidence>
<feature type="domain" description="ABC transmembrane type-1" evidence="9">
    <location>
        <begin position="79"/>
        <end position="285"/>
    </location>
</feature>
<keyword evidence="7 8" id="KW-0472">Membrane</keyword>
<dbReference type="Gene3D" id="1.10.3720.10">
    <property type="entry name" value="MetI-like"/>
    <property type="match status" value="1"/>
</dbReference>
<comment type="caution">
    <text evidence="10">The sequence shown here is derived from an EMBL/GenBank/DDBJ whole genome shotgun (WGS) entry which is preliminary data.</text>
</comment>
<evidence type="ECO:0000256" key="5">
    <source>
        <dbReference type="ARBA" id="ARBA00022692"/>
    </source>
</evidence>
<dbReference type="GO" id="GO:0055085">
    <property type="term" value="P:transmembrane transport"/>
    <property type="evidence" value="ECO:0007669"/>
    <property type="project" value="InterPro"/>
</dbReference>
<dbReference type="PANTHER" id="PTHR42929:SF5">
    <property type="entry name" value="ABC TRANSPORTER PERMEASE PROTEIN"/>
    <property type="match status" value="1"/>
</dbReference>
<reference evidence="10 11" key="1">
    <citation type="journal article" date="2020" name="Arch. Microbiol.">
        <title>Bradyrhizobium uaiense sp. nov., a new highly efficient cowpea symbiont.</title>
        <authorList>
            <person name="Cabral Michel D."/>
            <person name="Azarias Guimaraes A."/>
            <person name="Martins da Costa E."/>
            <person name="Soares de Carvalho T."/>
            <person name="Balsanelli E."/>
            <person name="Willems A."/>
            <person name="Maltempi de Souza E."/>
            <person name="de Souza Moreira F.M."/>
        </authorList>
    </citation>
    <scope>NUCLEOTIDE SEQUENCE [LARGE SCALE GENOMIC DNA]</scope>
    <source>
        <strain evidence="10 11">UFLA 03-164</strain>
    </source>
</reference>
<proteinExistence type="inferred from homology"/>
<accession>A0A6P1BL32</accession>
<dbReference type="Pfam" id="PF00528">
    <property type="entry name" value="BPD_transp_1"/>
    <property type="match status" value="1"/>
</dbReference>
<evidence type="ECO:0000256" key="2">
    <source>
        <dbReference type="ARBA" id="ARBA00007069"/>
    </source>
</evidence>
<evidence type="ECO:0000256" key="7">
    <source>
        <dbReference type="ARBA" id="ARBA00023136"/>
    </source>
</evidence>
<keyword evidence="6 8" id="KW-1133">Transmembrane helix</keyword>
<evidence type="ECO:0000256" key="1">
    <source>
        <dbReference type="ARBA" id="ARBA00004651"/>
    </source>
</evidence>
<dbReference type="CDD" id="cd06261">
    <property type="entry name" value="TM_PBP2"/>
    <property type="match status" value="1"/>
</dbReference>
<feature type="transmembrane region" description="Helical" evidence="8">
    <location>
        <begin position="221"/>
        <end position="242"/>
    </location>
</feature>
<dbReference type="PROSITE" id="PS50928">
    <property type="entry name" value="ABC_TM1"/>
    <property type="match status" value="1"/>
</dbReference>
<evidence type="ECO:0000313" key="10">
    <source>
        <dbReference type="EMBL" id="NEU98340.1"/>
    </source>
</evidence>
<feature type="transmembrane region" description="Helical" evidence="8">
    <location>
        <begin position="262"/>
        <end position="283"/>
    </location>
</feature>
<gene>
    <name evidence="10" type="ORF">FNJ47_21570</name>
</gene>
<dbReference type="InterPro" id="IPR000515">
    <property type="entry name" value="MetI-like"/>
</dbReference>
<sequence length="298" mass="32014">MILPSAIALGREFAGARFQIAPVRGLSVQDGLVIGSVLVLIACYLLPLGAVVALSFLVPVPGIGNYWSIFQNATVHAVVGKTLWISSLTVGLTLLLGYITAYALVQAGPVARKLMLAGVLLPLWISVLVRNYAWIALLSPGGIVNSILIRWGWLDQPVSLVRNSFGVVLGMVHYMLPYAILPIYAQMARIDSTLPHLARSLGASPRQAFIRVFLPLSRPGLAAAAFLTSIMSLGFYLTPAMLGGGKTVMVAEFISIQVTETLRWDIATTLSTLLLLVTGALVWRFSHLLELATAKPKT</sequence>
<protein>
    <submittedName>
        <fullName evidence="10">ABC transporter permease</fullName>
    </submittedName>
</protein>
<keyword evidence="5 8" id="KW-0812">Transmembrane</keyword>
<dbReference type="EMBL" id="VKHP01000088">
    <property type="protein sequence ID" value="NEU98340.1"/>
    <property type="molecule type" value="Genomic_DNA"/>
</dbReference>
<keyword evidence="3 8" id="KW-0813">Transport</keyword>